<dbReference type="RefSeq" id="WP_227733929.1">
    <property type="nucleotide sequence ID" value="NZ_JAJEPV010000062.1"/>
</dbReference>
<reference evidence="4 5" key="1">
    <citation type="submission" date="2021-10" db="EMBL/GenBank/DDBJ databases">
        <title>Anaerobic single-cell dispensing facilitates the cultivation of human gut bacteria.</title>
        <authorList>
            <person name="Afrizal A."/>
        </authorList>
    </citation>
    <scope>NUCLEOTIDE SEQUENCE [LARGE SCALE GENOMIC DNA]</scope>
    <source>
        <strain evidence="4 5">CLA-AA-H273</strain>
    </source>
</reference>
<dbReference type="EMBL" id="JAJEPV010000062">
    <property type="protein sequence ID" value="MCC2121175.1"/>
    <property type="molecule type" value="Genomic_DNA"/>
</dbReference>
<dbReference type="SUPFAM" id="SSF47413">
    <property type="entry name" value="lambda repressor-like DNA-binding domains"/>
    <property type="match status" value="1"/>
</dbReference>
<keyword evidence="2" id="KW-0472">Membrane</keyword>
<dbReference type="InterPro" id="IPR010982">
    <property type="entry name" value="Lambda_DNA-bd_dom_sf"/>
</dbReference>
<evidence type="ECO:0000313" key="4">
    <source>
        <dbReference type="EMBL" id="MCC2121175.1"/>
    </source>
</evidence>
<feature type="domain" description="HTH cro/C1-type" evidence="3">
    <location>
        <begin position="10"/>
        <end position="64"/>
    </location>
</feature>
<gene>
    <name evidence="4" type="ORF">LKD75_16565</name>
</gene>
<accession>A0AAE3A5D8</accession>
<dbReference type="AlphaFoldDB" id="A0AAE3A5D8"/>
<dbReference type="CDD" id="cd00093">
    <property type="entry name" value="HTH_XRE"/>
    <property type="match status" value="1"/>
</dbReference>
<dbReference type="Gene3D" id="1.10.260.40">
    <property type="entry name" value="lambda repressor-like DNA-binding domains"/>
    <property type="match status" value="1"/>
</dbReference>
<dbReference type="InterPro" id="IPR001387">
    <property type="entry name" value="Cro/C1-type_HTH"/>
</dbReference>
<dbReference type="PROSITE" id="PS50943">
    <property type="entry name" value="HTH_CROC1"/>
    <property type="match status" value="1"/>
</dbReference>
<dbReference type="InterPro" id="IPR036259">
    <property type="entry name" value="MFS_trans_sf"/>
</dbReference>
<sequence>MDKAKMGTFIKEQRMALGMTQQQLAEQLHITNKAISRWETGNAYPDISLLDDLAAALSVSVEELCRGERIALPSADTNTLLSDVIAEVRQQKKDRAAKWLRILCLSIFSVILLAFLFFTGAFLFIQNEANLDEALFTLALGAFAIGLMLFRDGIPILLLAIALPPLLCRRPRQPAKTIVCILLSVLSVLWLIFGGHFLWFQLF</sequence>
<dbReference type="PANTHER" id="PTHR46558:SF11">
    <property type="entry name" value="HTH-TYPE TRANSCRIPTIONAL REGULATOR XRE"/>
    <property type="match status" value="1"/>
</dbReference>
<feature type="transmembrane region" description="Helical" evidence="2">
    <location>
        <begin position="137"/>
        <end position="166"/>
    </location>
</feature>
<feature type="transmembrane region" description="Helical" evidence="2">
    <location>
        <begin position="178"/>
        <end position="200"/>
    </location>
</feature>
<evidence type="ECO:0000313" key="5">
    <source>
        <dbReference type="Proteomes" id="UP001197795"/>
    </source>
</evidence>
<dbReference type="SMART" id="SM00530">
    <property type="entry name" value="HTH_XRE"/>
    <property type="match status" value="1"/>
</dbReference>
<evidence type="ECO:0000256" key="2">
    <source>
        <dbReference type="SAM" id="Phobius"/>
    </source>
</evidence>
<keyword evidence="1" id="KW-0238">DNA-binding</keyword>
<dbReference type="GO" id="GO:0003677">
    <property type="term" value="F:DNA binding"/>
    <property type="evidence" value="ECO:0007669"/>
    <property type="project" value="UniProtKB-KW"/>
</dbReference>
<organism evidence="4 5">
    <name type="scientific">Waltera acetigignens</name>
    <dbReference type="NCBI Taxonomy" id="2981769"/>
    <lineage>
        <taxon>Bacteria</taxon>
        <taxon>Bacillati</taxon>
        <taxon>Bacillota</taxon>
        <taxon>Clostridia</taxon>
        <taxon>Lachnospirales</taxon>
        <taxon>Lachnospiraceae</taxon>
        <taxon>Waltera</taxon>
    </lineage>
</organism>
<dbReference type="PANTHER" id="PTHR46558">
    <property type="entry name" value="TRACRIPTIONAL REGULATORY PROTEIN-RELATED-RELATED"/>
    <property type="match status" value="1"/>
</dbReference>
<evidence type="ECO:0000259" key="3">
    <source>
        <dbReference type="PROSITE" id="PS50943"/>
    </source>
</evidence>
<feature type="transmembrane region" description="Helical" evidence="2">
    <location>
        <begin position="99"/>
        <end position="125"/>
    </location>
</feature>
<proteinExistence type="predicted"/>
<comment type="caution">
    <text evidence="4">The sequence shown here is derived from an EMBL/GenBank/DDBJ whole genome shotgun (WGS) entry which is preliminary data.</text>
</comment>
<name>A0AAE3A5D8_9FIRM</name>
<keyword evidence="5" id="KW-1185">Reference proteome</keyword>
<dbReference type="SUPFAM" id="SSF103473">
    <property type="entry name" value="MFS general substrate transporter"/>
    <property type="match status" value="1"/>
</dbReference>
<keyword evidence="2" id="KW-1133">Transmembrane helix</keyword>
<dbReference type="Proteomes" id="UP001197795">
    <property type="component" value="Unassembled WGS sequence"/>
</dbReference>
<dbReference type="Pfam" id="PF01381">
    <property type="entry name" value="HTH_3"/>
    <property type="match status" value="1"/>
</dbReference>
<protein>
    <submittedName>
        <fullName evidence="4">Helix-turn-helix domain-containing protein</fullName>
    </submittedName>
</protein>
<keyword evidence="2" id="KW-0812">Transmembrane</keyword>
<evidence type="ECO:0000256" key="1">
    <source>
        <dbReference type="ARBA" id="ARBA00023125"/>
    </source>
</evidence>